<feature type="region of interest" description="Disordered" evidence="11">
    <location>
        <begin position="108"/>
        <end position="137"/>
    </location>
</feature>
<dbReference type="STRING" id="1797725.A3A49_00270"/>
<dbReference type="InterPro" id="IPR047867">
    <property type="entry name" value="Ribosomal_uL22_bac/org-type"/>
</dbReference>
<dbReference type="CDD" id="cd00336">
    <property type="entry name" value="Ribosomal_L22"/>
    <property type="match status" value="1"/>
</dbReference>
<dbReference type="Pfam" id="PF00237">
    <property type="entry name" value="Ribosomal_L22"/>
    <property type="match status" value="1"/>
</dbReference>
<dbReference type="SUPFAM" id="SSF54843">
    <property type="entry name" value="Ribosomal protein L22"/>
    <property type="match status" value="1"/>
</dbReference>
<evidence type="ECO:0000256" key="9">
    <source>
        <dbReference type="RuleBase" id="RU004006"/>
    </source>
</evidence>
<evidence type="ECO:0000256" key="1">
    <source>
        <dbReference type="ARBA" id="ARBA00009451"/>
    </source>
</evidence>
<evidence type="ECO:0000256" key="10">
    <source>
        <dbReference type="RuleBase" id="RU004008"/>
    </source>
</evidence>
<dbReference type="GO" id="GO:0006412">
    <property type="term" value="P:translation"/>
    <property type="evidence" value="ECO:0007669"/>
    <property type="project" value="UniProtKB-UniRule"/>
</dbReference>
<comment type="function">
    <text evidence="7 10">This protein binds specifically to 23S rRNA; its binding is stimulated by other ribosomal proteins, e.g., L4, L17, and L20. It is important during the early stages of 50S assembly. It makes multiple contacts with different domains of the 23S rRNA in the assembled 50S subunit and ribosome.</text>
</comment>
<comment type="similarity">
    <text evidence="1 7 8">Belongs to the universal ribosomal protein uL22 family.</text>
</comment>
<dbReference type="GO" id="GO:0019843">
    <property type="term" value="F:rRNA binding"/>
    <property type="evidence" value="ECO:0007669"/>
    <property type="project" value="UniProtKB-UniRule"/>
</dbReference>
<evidence type="ECO:0000256" key="5">
    <source>
        <dbReference type="ARBA" id="ARBA00023274"/>
    </source>
</evidence>
<dbReference type="PANTHER" id="PTHR13501:SF8">
    <property type="entry name" value="LARGE RIBOSOMAL SUBUNIT PROTEIN UL22M"/>
    <property type="match status" value="1"/>
</dbReference>
<organism evidence="12 13">
    <name type="scientific">Candidatus Curtissbacteria bacterium RIFCSPLOWO2_01_FULL_38_11b</name>
    <dbReference type="NCBI Taxonomy" id="1797725"/>
    <lineage>
        <taxon>Bacteria</taxon>
        <taxon>Candidatus Curtissiibacteriota</taxon>
    </lineage>
</organism>
<accession>A0A1F5GZW2</accession>
<dbReference type="InterPro" id="IPR005727">
    <property type="entry name" value="Ribosomal_uL22_bac/chlpt-type"/>
</dbReference>
<dbReference type="HAMAP" id="MF_01331_B">
    <property type="entry name" value="Ribosomal_uL22_B"/>
    <property type="match status" value="1"/>
</dbReference>
<dbReference type="EMBL" id="MFBO01000032">
    <property type="protein sequence ID" value="OGD97408.1"/>
    <property type="molecule type" value="Genomic_DNA"/>
</dbReference>
<dbReference type="Gene3D" id="3.90.470.10">
    <property type="entry name" value="Ribosomal protein L22/L17"/>
    <property type="match status" value="1"/>
</dbReference>
<dbReference type="InterPro" id="IPR001063">
    <property type="entry name" value="Ribosomal_uL22"/>
</dbReference>
<evidence type="ECO:0000313" key="12">
    <source>
        <dbReference type="EMBL" id="OGD97408.1"/>
    </source>
</evidence>
<evidence type="ECO:0000256" key="8">
    <source>
        <dbReference type="RuleBase" id="RU004005"/>
    </source>
</evidence>
<evidence type="ECO:0000313" key="13">
    <source>
        <dbReference type="Proteomes" id="UP000176740"/>
    </source>
</evidence>
<keyword evidence="2 7" id="KW-0699">rRNA-binding</keyword>
<evidence type="ECO:0000256" key="6">
    <source>
        <dbReference type="ARBA" id="ARBA00035207"/>
    </source>
</evidence>
<keyword evidence="4 7" id="KW-0689">Ribosomal protein</keyword>
<sequence length="137" mass="15238">MEVTATAKNIRVSPNKVRLVVDQIKKMQPNDALRILDFVQKSASLPLKKVIASAIANAKNNHNLKEENLTFTEIQVGLGQVFKRYRPISRGRAHSILKRTSNIRVVLEAKEDKTNTPNKSDVSDKKEPKGGYSGAKS</sequence>
<evidence type="ECO:0000256" key="3">
    <source>
        <dbReference type="ARBA" id="ARBA00022884"/>
    </source>
</evidence>
<keyword evidence="5 7" id="KW-0687">Ribonucleoprotein</keyword>
<dbReference type="Proteomes" id="UP000176740">
    <property type="component" value="Unassembled WGS sequence"/>
</dbReference>
<evidence type="ECO:0000256" key="2">
    <source>
        <dbReference type="ARBA" id="ARBA00022730"/>
    </source>
</evidence>
<gene>
    <name evidence="7" type="primary">rplV</name>
    <name evidence="12" type="ORF">A3A49_00270</name>
</gene>
<keyword evidence="3 7" id="KW-0694">RNA-binding</keyword>
<evidence type="ECO:0000256" key="4">
    <source>
        <dbReference type="ARBA" id="ARBA00022980"/>
    </source>
</evidence>
<dbReference type="GO" id="GO:0022625">
    <property type="term" value="C:cytosolic large ribosomal subunit"/>
    <property type="evidence" value="ECO:0007669"/>
    <property type="project" value="TreeGrafter"/>
</dbReference>
<comment type="caution">
    <text evidence="12">The sequence shown here is derived from an EMBL/GenBank/DDBJ whole genome shotgun (WGS) entry which is preliminary data.</text>
</comment>
<evidence type="ECO:0000256" key="7">
    <source>
        <dbReference type="HAMAP-Rule" id="MF_01331"/>
    </source>
</evidence>
<dbReference type="NCBIfam" id="TIGR01044">
    <property type="entry name" value="rplV_bact"/>
    <property type="match status" value="1"/>
</dbReference>
<dbReference type="GO" id="GO:0003735">
    <property type="term" value="F:structural constituent of ribosome"/>
    <property type="evidence" value="ECO:0007669"/>
    <property type="project" value="InterPro"/>
</dbReference>
<evidence type="ECO:0000256" key="11">
    <source>
        <dbReference type="SAM" id="MobiDB-lite"/>
    </source>
</evidence>
<dbReference type="PANTHER" id="PTHR13501">
    <property type="entry name" value="CHLOROPLAST 50S RIBOSOMAL PROTEIN L22-RELATED"/>
    <property type="match status" value="1"/>
</dbReference>
<protein>
    <recommendedName>
        <fullName evidence="6 7">Large ribosomal subunit protein uL22</fullName>
    </recommendedName>
</protein>
<comment type="function">
    <text evidence="7">The globular domain of the protein is located near the polypeptide exit tunnel on the outside of the subunit, while an extended beta-hairpin is found that lines the wall of the exit tunnel in the center of the 70S ribosome.</text>
</comment>
<dbReference type="InterPro" id="IPR036394">
    <property type="entry name" value="Ribosomal_uL22_sf"/>
</dbReference>
<comment type="subunit">
    <text evidence="7 9">Part of the 50S ribosomal subunit.</text>
</comment>
<name>A0A1F5GZW2_9BACT</name>
<proteinExistence type="inferred from homology"/>
<reference evidence="12 13" key="1">
    <citation type="journal article" date="2016" name="Nat. Commun.">
        <title>Thousands of microbial genomes shed light on interconnected biogeochemical processes in an aquifer system.</title>
        <authorList>
            <person name="Anantharaman K."/>
            <person name="Brown C.T."/>
            <person name="Hug L.A."/>
            <person name="Sharon I."/>
            <person name="Castelle C.J."/>
            <person name="Probst A.J."/>
            <person name="Thomas B.C."/>
            <person name="Singh A."/>
            <person name="Wilkins M.J."/>
            <person name="Karaoz U."/>
            <person name="Brodie E.L."/>
            <person name="Williams K.H."/>
            <person name="Hubbard S.S."/>
            <person name="Banfield J.F."/>
        </authorList>
    </citation>
    <scope>NUCLEOTIDE SEQUENCE [LARGE SCALE GENOMIC DNA]</scope>
</reference>
<dbReference type="AlphaFoldDB" id="A0A1F5GZW2"/>